<organism evidence="2 3">
    <name type="scientific">Ovis aries</name>
    <name type="common">Sheep</name>
    <dbReference type="NCBI Taxonomy" id="9940"/>
    <lineage>
        <taxon>Eukaryota</taxon>
        <taxon>Metazoa</taxon>
        <taxon>Chordata</taxon>
        <taxon>Craniata</taxon>
        <taxon>Vertebrata</taxon>
        <taxon>Euteleostomi</taxon>
        <taxon>Mammalia</taxon>
        <taxon>Eutheria</taxon>
        <taxon>Laurasiatheria</taxon>
        <taxon>Artiodactyla</taxon>
        <taxon>Ruminantia</taxon>
        <taxon>Pecora</taxon>
        <taxon>Bovidae</taxon>
        <taxon>Caprinae</taxon>
        <taxon>Ovis</taxon>
    </lineage>
</organism>
<name>A0A836D2U1_SHEEP</name>
<feature type="region of interest" description="Disordered" evidence="1">
    <location>
        <begin position="1"/>
        <end position="30"/>
    </location>
</feature>
<evidence type="ECO:0000256" key="1">
    <source>
        <dbReference type="SAM" id="MobiDB-lite"/>
    </source>
</evidence>
<proteinExistence type="predicted"/>
<dbReference type="EMBL" id="JAEMGP010000004">
    <property type="protein sequence ID" value="KAG5210549.1"/>
    <property type="molecule type" value="Genomic_DNA"/>
</dbReference>
<evidence type="ECO:0000313" key="2">
    <source>
        <dbReference type="EMBL" id="KAG5210549.1"/>
    </source>
</evidence>
<gene>
    <name evidence="2" type="ORF">JEQ12_015743</name>
</gene>
<feature type="compositionally biased region" description="Basic and acidic residues" evidence="1">
    <location>
        <begin position="7"/>
        <end position="17"/>
    </location>
</feature>
<dbReference type="Proteomes" id="UP000664991">
    <property type="component" value="Unassembled WGS sequence"/>
</dbReference>
<sequence>AGGAERGVNRKLAEGAAHRAGGGRSRRPSELQPLFAPYLPTLCSSSCLDLLLATWWECIWLKTMTYQTWLKNLKKLKRTWTPRRNPLVAETNCSTAFWIN</sequence>
<protein>
    <submittedName>
        <fullName evidence="2">Uncharacterized protein</fullName>
    </submittedName>
</protein>
<accession>A0A836D2U1</accession>
<evidence type="ECO:0000313" key="3">
    <source>
        <dbReference type="Proteomes" id="UP000664991"/>
    </source>
</evidence>
<reference evidence="2 3" key="1">
    <citation type="submission" date="2020-12" db="EMBL/GenBank/DDBJ databases">
        <title>De novo assembly of Tibetan sheep genome.</title>
        <authorList>
            <person name="Li X."/>
        </authorList>
    </citation>
    <scope>NUCLEOTIDE SEQUENCE [LARGE SCALE GENOMIC DNA]</scope>
    <source>
        <tissue evidence="2">Heart</tissue>
    </source>
</reference>
<dbReference type="AlphaFoldDB" id="A0A836D2U1"/>
<feature type="non-terminal residue" evidence="2">
    <location>
        <position position="1"/>
    </location>
</feature>
<comment type="caution">
    <text evidence="2">The sequence shown here is derived from an EMBL/GenBank/DDBJ whole genome shotgun (WGS) entry which is preliminary data.</text>
</comment>